<evidence type="ECO:0000313" key="4">
    <source>
        <dbReference type="EMBL" id="MBB2995034.1"/>
    </source>
</evidence>
<dbReference type="GO" id="GO:0016746">
    <property type="term" value="F:acyltransferase activity"/>
    <property type="evidence" value="ECO:0007669"/>
    <property type="project" value="InterPro"/>
</dbReference>
<gene>
    <name evidence="4" type="ORF">E9229_001225</name>
</gene>
<organism evidence="4 5">
    <name type="scientific">Paeniglutamicibacter cryotolerans</name>
    <dbReference type="NCBI Taxonomy" id="670079"/>
    <lineage>
        <taxon>Bacteria</taxon>
        <taxon>Bacillati</taxon>
        <taxon>Actinomycetota</taxon>
        <taxon>Actinomycetes</taxon>
        <taxon>Micrococcales</taxon>
        <taxon>Micrococcaceae</taxon>
        <taxon>Paeniglutamicibacter</taxon>
    </lineage>
</organism>
<keyword evidence="1" id="KW-0238">DNA-binding</keyword>
<comment type="caution">
    <text evidence="4">The sequence shown here is derived from an EMBL/GenBank/DDBJ whole genome shotgun (WGS) entry which is preliminary data.</text>
</comment>
<dbReference type="Gene3D" id="3.30.60.230">
    <property type="entry name" value="Lsr2, dimerization domain"/>
    <property type="match status" value="1"/>
</dbReference>
<dbReference type="AlphaFoldDB" id="A0A839QJW3"/>
<dbReference type="Pfam" id="PF23359">
    <property type="entry name" value="Lsr2_DNA-bd"/>
    <property type="match status" value="1"/>
</dbReference>
<dbReference type="InterPro" id="IPR024412">
    <property type="entry name" value="Lsr2_dim_dom"/>
</dbReference>
<evidence type="ECO:0000256" key="1">
    <source>
        <dbReference type="ARBA" id="ARBA00023125"/>
    </source>
</evidence>
<dbReference type="GO" id="GO:0003677">
    <property type="term" value="F:DNA binding"/>
    <property type="evidence" value="ECO:0007669"/>
    <property type="project" value="UniProtKB-KW"/>
</dbReference>
<reference evidence="4 5" key="1">
    <citation type="submission" date="2020-08" db="EMBL/GenBank/DDBJ databases">
        <title>Sequencing the genomes of 1000 actinobacteria strains.</title>
        <authorList>
            <person name="Klenk H.-P."/>
        </authorList>
    </citation>
    <scope>NUCLEOTIDE SEQUENCE [LARGE SCALE GENOMIC DNA]</scope>
    <source>
        <strain evidence="4 5">DSM 22826</strain>
    </source>
</reference>
<evidence type="ECO:0008006" key="6">
    <source>
        <dbReference type="Google" id="ProtNLM"/>
    </source>
</evidence>
<dbReference type="InterPro" id="IPR055370">
    <property type="entry name" value="Lsr2_DNA-bd"/>
</dbReference>
<dbReference type="Gene3D" id="4.10.320.10">
    <property type="entry name" value="E3-binding domain"/>
    <property type="match status" value="1"/>
</dbReference>
<dbReference type="RefSeq" id="WP_183510347.1">
    <property type="nucleotide sequence ID" value="NZ_BAABGK010000113.1"/>
</dbReference>
<protein>
    <recommendedName>
        <fullName evidence="6">Lsr2 family protein</fullName>
    </recommendedName>
</protein>
<proteinExistence type="predicted"/>
<dbReference type="Pfam" id="PF11774">
    <property type="entry name" value="Lsr2"/>
    <property type="match status" value="1"/>
</dbReference>
<evidence type="ECO:0000259" key="3">
    <source>
        <dbReference type="Pfam" id="PF23359"/>
    </source>
</evidence>
<feature type="domain" description="Lsr2 dimerization" evidence="2">
    <location>
        <begin position="1"/>
        <end position="55"/>
    </location>
</feature>
<feature type="domain" description="Lsr2 DNA-binding" evidence="3">
    <location>
        <begin position="64"/>
        <end position="96"/>
    </location>
</feature>
<name>A0A839QJW3_9MICC</name>
<dbReference type="Proteomes" id="UP000523000">
    <property type="component" value="Unassembled WGS sequence"/>
</dbReference>
<keyword evidence="5" id="KW-1185">Reference proteome</keyword>
<accession>A0A839QJW3</accession>
<dbReference type="InterPro" id="IPR042261">
    <property type="entry name" value="Lsr2-like_dimerization"/>
</dbReference>
<sequence length="98" mass="10633">MARKVEISLVDDLDGGVATESIVFGIDGEHYEIDLGEKNAAKFREVLKPYIKAGQPSSQFSAKEAPAIRAWAKAQGLEVSARGRLNAEVIAAYREANK</sequence>
<evidence type="ECO:0000259" key="2">
    <source>
        <dbReference type="Pfam" id="PF11774"/>
    </source>
</evidence>
<dbReference type="InterPro" id="IPR036625">
    <property type="entry name" value="E3-bd_dom_sf"/>
</dbReference>
<dbReference type="EMBL" id="JACHVS010000001">
    <property type="protein sequence ID" value="MBB2995034.1"/>
    <property type="molecule type" value="Genomic_DNA"/>
</dbReference>
<evidence type="ECO:0000313" key="5">
    <source>
        <dbReference type="Proteomes" id="UP000523000"/>
    </source>
</evidence>